<gene>
    <name evidence="4" type="ORF">BLA29_003633</name>
</gene>
<dbReference type="EMBL" id="MUJZ01050178">
    <property type="protein sequence ID" value="OTF73777.1"/>
    <property type="molecule type" value="Genomic_DNA"/>
</dbReference>
<evidence type="ECO:0000256" key="2">
    <source>
        <dbReference type="ARBA" id="ARBA00023002"/>
    </source>
</evidence>
<keyword evidence="2" id="KW-0560">Oxidoreductase</keyword>
<dbReference type="Pfam" id="PF21343">
    <property type="entry name" value="ACAD9-ACADV_C"/>
    <property type="match status" value="1"/>
</dbReference>
<evidence type="ECO:0000256" key="1">
    <source>
        <dbReference type="ARBA" id="ARBA00022946"/>
    </source>
</evidence>
<keyword evidence="5" id="KW-1185">Reference proteome</keyword>
<protein>
    <recommendedName>
        <fullName evidence="3">ACAD9/ACADV-like C-terminal domain-containing protein</fullName>
    </recommendedName>
</protein>
<comment type="caution">
    <text evidence="4">The sequence shown here is derived from an EMBL/GenBank/DDBJ whole genome shotgun (WGS) entry which is preliminary data.</text>
</comment>
<dbReference type="InterPro" id="IPR049448">
    <property type="entry name" value="ACAD9/ACADV-like_C"/>
</dbReference>
<proteinExistence type="predicted"/>
<evidence type="ECO:0000259" key="3">
    <source>
        <dbReference type="Pfam" id="PF21343"/>
    </source>
</evidence>
<organism evidence="4 5">
    <name type="scientific">Euroglyphus maynei</name>
    <name type="common">Mayne's house dust mite</name>
    <dbReference type="NCBI Taxonomy" id="6958"/>
    <lineage>
        <taxon>Eukaryota</taxon>
        <taxon>Metazoa</taxon>
        <taxon>Ecdysozoa</taxon>
        <taxon>Arthropoda</taxon>
        <taxon>Chelicerata</taxon>
        <taxon>Arachnida</taxon>
        <taxon>Acari</taxon>
        <taxon>Acariformes</taxon>
        <taxon>Sarcoptiformes</taxon>
        <taxon>Astigmata</taxon>
        <taxon>Psoroptidia</taxon>
        <taxon>Analgoidea</taxon>
        <taxon>Pyroglyphidae</taxon>
        <taxon>Pyroglyphinae</taxon>
        <taxon>Euroglyphus</taxon>
    </lineage>
</organism>
<evidence type="ECO:0000313" key="5">
    <source>
        <dbReference type="Proteomes" id="UP000194236"/>
    </source>
</evidence>
<dbReference type="Proteomes" id="UP000194236">
    <property type="component" value="Unassembled WGS sequence"/>
</dbReference>
<accession>A0A1Y3B0M2</accession>
<dbReference type="OrthoDB" id="354at2759"/>
<evidence type="ECO:0000313" key="4">
    <source>
        <dbReference type="EMBL" id="OTF73777.1"/>
    </source>
</evidence>
<dbReference type="GO" id="GO:0016491">
    <property type="term" value="F:oxidoreductase activity"/>
    <property type="evidence" value="ECO:0007669"/>
    <property type="project" value="UniProtKB-KW"/>
</dbReference>
<dbReference type="Gene3D" id="1.20.140.10">
    <property type="entry name" value="Butyryl-CoA Dehydrogenase, subunit A, domain 3"/>
    <property type="match status" value="1"/>
</dbReference>
<reference evidence="4 5" key="1">
    <citation type="submission" date="2017-03" db="EMBL/GenBank/DDBJ databases">
        <title>Genome Survey of Euroglyphus maynei.</title>
        <authorList>
            <person name="Arlian L.G."/>
            <person name="Morgan M.S."/>
            <person name="Rider S.D."/>
        </authorList>
    </citation>
    <scope>NUCLEOTIDE SEQUENCE [LARGE SCALE GENOMIC DNA]</scope>
    <source>
        <strain evidence="4">Arlian Lab</strain>
        <tissue evidence="4">Whole body</tissue>
    </source>
</reference>
<keyword evidence="1" id="KW-0809">Transit peptide</keyword>
<dbReference type="AlphaFoldDB" id="A0A1Y3B0M2"/>
<name>A0A1Y3B0M2_EURMA</name>
<sequence length="192" mass="22890">MLLASYGLRSVGRWRYDHIVRLRLNRIYPLHYMKYQFARFRRRFHLRYGQAYDGFKSLQDLNPLLKDSANRLEKVLETETMMADYILRLYGKECVKNQIDMNRFCSITVNAFQMVSVISRTNDSLSRGSRFATQQLRLCESICRKAHQEVNSLEKLIEGIEEIAEERRTKTIHQSNMRFDGYFARPTFDRVV</sequence>
<feature type="domain" description="ACAD9/ACADV-like C-terminal" evidence="3">
    <location>
        <begin position="64"/>
        <end position="172"/>
    </location>
</feature>